<accession>A0A0K2BLR5</accession>
<organism evidence="1 2">
    <name type="scientific">Candidatus Palibaumannia cicadellinicola</name>
    <dbReference type="NCBI Taxonomy" id="186490"/>
    <lineage>
        <taxon>Bacteria</taxon>
        <taxon>Pseudomonadati</taxon>
        <taxon>Pseudomonadota</taxon>
        <taxon>Gammaproteobacteria</taxon>
        <taxon>Candidatus Palibaumannia</taxon>
    </lineage>
</organism>
<dbReference type="AlphaFoldDB" id="A0A0K2BLR5"/>
<dbReference type="Proteomes" id="UP000056466">
    <property type="component" value="Chromosome"/>
</dbReference>
<protein>
    <submittedName>
        <fullName evidence="1">Uncharacterized protein</fullName>
    </submittedName>
</protein>
<proteinExistence type="predicted"/>
<keyword evidence="2" id="KW-1185">Reference proteome</keyword>
<sequence>MAINICCILNNFTKAKLNNTTMLIIYPIFRYIDYYLG</sequence>
<evidence type="ECO:0000313" key="1">
    <source>
        <dbReference type="EMBL" id="AKZ66129.1"/>
    </source>
</evidence>
<gene>
    <name evidence="1" type="ORF">AB162_550</name>
</gene>
<reference evidence="1 2" key="1">
    <citation type="submission" date="2015-06" db="EMBL/GenBank/DDBJ databases">
        <title>Lineage-specific patterns of genome deterioration in obligate symbionts.</title>
        <authorList>
            <person name="Bennett G.M."/>
            <person name="McCutcheon J.P."/>
            <person name="McDonald B.R."/>
            <person name="Moran N.A."/>
        </authorList>
    </citation>
    <scope>NUCLEOTIDE SEQUENCE [LARGE SCALE GENOMIC DNA]</scope>
    <source>
        <strain evidence="1 2">B-GSS</strain>
    </source>
</reference>
<dbReference type="EMBL" id="CP011787">
    <property type="protein sequence ID" value="AKZ66129.1"/>
    <property type="molecule type" value="Genomic_DNA"/>
</dbReference>
<dbReference type="KEGG" id="bcig:AB162_550"/>
<evidence type="ECO:0000313" key="2">
    <source>
        <dbReference type="Proteomes" id="UP000056466"/>
    </source>
</evidence>
<name>A0A0K2BLR5_9GAMM</name>